<evidence type="ECO:0000256" key="8">
    <source>
        <dbReference type="ARBA" id="ARBA00034617"/>
    </source>
</evidence>
<dbReference type="InterPro" id="IPR000212">
    <property type="entry name" value="DNA_helicase_UvrD/REP"/>
</dbReference>
<dbReference type="InterPro" id="IPR014016">
    <property type="entry name" value="UvrD-like_ATP-bd"/>
</dbReference>
<dbReference type="GO" id="GO:0016787">
    <property type="term" value="F:hydrolase activity"/>
    <property type="evidence" value="ECO:0007669"/>
    <property type="project" value="UniProtKB-UniRule"/>
</dbReference>
<accession>A0A9W6D2F1</accession>
<keyword evidence="6" id="KW-0238">DNA-binding</keyword>
<comment type="similarity">
    <text evidence="1">Belongs to the helicase family. UvrD subfamily.</text>
</comment>
<evidence type="ECO:0000256" key="2">
    <source>
        <dbReference type="ARBA" id="ARBA00022741"/>
    </source>
</evidence>
<comment type="catalytic activity">
    <reaction evidence="8">
        <text>Couples ATP hydrolysis with the unwinding of duplex DNA by translocating in the 3'-5' direction.</text>
        <dbReference type="EC" id="5.6.2.4"/>
    </reaction>
</comment>
<dbReference type="Pfam" id="PF00580">
    <property type="entry name" value="UvrD-helicase"/>
    <property type="match status" value="1"/>
</dbReference>
<keyword evidence="16" id="KW-1185">Reference proteome</keyword>
<name>A0A9W6D2F1_9BACT</name>
<sequence length="626" mass="71889">MPIDQLSPSQQAAVTYVSSPTIVTAGAGSGKTRTLTTKIAHLVNDLGYSPDRILAITFTNKAAAEMKSRLQRATQRPANDFPWVRTFHSACFKILKAHCDLLGYQKPLMIHDDSQQKTHLKKVLAELNLDKKYLYGAGSMISHAKNSGDPQKFLNLHGKLPRKLEIYRKYNEMLEQNNSIDFDDILLLTRDLLIKFPEIRDRYQNSFDYILVDEFQDSNDIQNQIIDLLLRDGRLTVVGDDYQSIYKFRGADPFHFINFPRKYCDARIFKLEENYRSTTEIVAASDALIANNSQRMEKTCFSRRKGELIHVKSLPTDDAEAAWVAKKCWEYVGYKKITMQEIAILYRTKFTSLPFERALRSERLPYNMVGAQGFFQRREVQDLNAYLISAVNVRDDVSFERIINVPKRGIGPGALKKIFAAKERDMSLQDACRKALRRNILPKKAMVELDKLLSFIEAIGKEKPDTALRKVVMEMEYGEYIKSIAENEEDVISRMENIKQMIYDASQKDSIASYLEDAALIRDDQDTADKKNGIRLSTIHAAKGLEFKVVFVVALEEGILPHGRSFDARDEKKHDEGIEEERRLMYVAMTRASDYLHLTSSRTRRGEATIESRFLDEIPEDLQDRQ</sequence>
<dbReference type="SUPFAM" id="SSF52540">
    <property type="entry name" value="P-loop containing nucleoside triphosphate hydrolases"/>
    <property type="match status" value="1"/>
</dbReference>
<evidence type="ECO:0000256" key="4">
    <source>
        <dbReference type="ARBA" id="ARBA00022806"/>
    </source>
</evidence>
<dbReference type="AlphaFoldDB" id="A0A9W6D2F1"/>
<comment type="catalytic activity">
    <reaction evidence="11">
        <text>ATP + H2O = ADP + phosphate + H(+)</text>
        <dbReference type="Rhea" id="RHEA:13065"/>
        <dbReference type="ChEBI" id="CHEBI:15377"/>
        <dbReference type="ChEBI" id="CHEBI:15378"/>
        <dbReference type="ChEBI" id="CHEBI:30616"/>
        <dbReference type="ChEBI" id="CHEBI:43474"/>
        <dbReference type="ChEBI" id="CHEBI:456216"/>
        <dbReference type="EC" id="5.6.2.4"/>
    </reaction>
</comment>
<dbReference type="EMBL" id="BSDR01000001">
    <property type="protein sequence ID" value="GLI33368.1"/>
    <property type="molecule type" value="Genomic_DNA"/>
</dbReference>
<keyword evidence="7" id="KW-0413">Isomerase</keyword>
<dbReference type="GO" id="GO:0043138">
    <property type="term" value="F:3'-5' DNA helicase activity"/>
    <property type="evidence" value="ECO:0007669"/>
    <property type="project" value="UniProtKB-EC"/>
</dbReference>
<dbReference type="Gene3D" id="1.10.486.10">
    <property type="entry name" value="PCRA, domain 4"/>
    <property type="match status" value="1"/>
</dbReference>
<dbReference type="InterPro" id="IPR014017">
    <property type="entry name" value="DNA_helicase_UvrD-like_C"/>
</dbReference>
<dbReference type="GO" id="GO:0003677">
    <property type="term" value="F:DNA binding"/>
    <property type="evidence" value="ECO:0007669"/>
    <property type="project" value="UniProtKB-KW"/>
</dbReference>
<dbReference type="CDD" id="cd17932">
    <property type="entry name" value="DEXQc_UvrD"/>
    <property type="match status" value="1"/>
</dbReference>
<comment type="caution">
    <text evidence="15">The sequence shown here is derived from an EMBL/GenBank/DDBJ whole genome shotgun (WGS) entry which is preliminary data.</text>
</comment>
<proteinExistence type="inferred from homology"/>
<evidence type="ECO:0000256" key="3">
    <source>
        <dbReference type="ARBA" id="ARBA00022801"/>
    </source>
</evidence>
<dbReference type="GO" id="GO:0005524">
    <property type="term" value="F:ATP binding"/>
    <property type="evidence" value="ECO:0007669"/>
    <property type="project" value="UniProtKB-UniRule"/>
</dbReference>
<dbReference type="InterPro" id="IPR013986">
    <property type="entry name" value="DExx_box_DNA_helicase_dom_sf"/>
</dbReference>
<dbReference type="CDD" id="cd18807">
    <property type="entry name" value="SF1_C_UvrD"/>
    <property type="match status" value="1"/>
</dbReference>
<keyword evidence="4 12" id="KW-0347">Helicase</keyword>
<dbReference type="PROSITE" id="PS51198">
    <property type="entry name" value="UVRD_HELICASE_ATP_BIND"/>
    <property type="match status" value="1"/>
</dbReference>
<evidence type="ECO:0000256" key="9">
    <source>
        <dbReference type="ARBA" id="ARBA00034808"/>
    </source>
</evidence>
<dbReference type="PANTHER" id="PTHR11070">
    <property type="entry name" value="UVRD / RECB / PCRA DNA HELICASE FAMILY MEMBER"/>
    <property type="match status" value="1"/>
</dbReference>
<evidence type="ECO:0000256" key="7">
    <source>
        <dbReference type="ARBA" id="ARBA00023235"/>
    </source>
</evidence>
<protein>
    <recommendedName>
        <fullName evidence="9">DNA 3'-5' helicase</fullName>
        <ecNumber evidence="9">5.6.2.4</ecNumber>
    </recommendedName>
    <alternativeName>
        <fullName evidence="10">DNA 3'-5' helicase II</fullName>
    </alternativeName>
</protein>
<dbReference type="Pfam" id="PF13361">
    <property type="entry name" value="UvrD_C"/>
    <property type="match status" value="1"/>
</dbReference>
<feature type="domain" description="UvrD-like helicase ATP-binding" evidence="13">
    <location>
        <begin position="4"/>
        <end position="278"/>
    </location>
</feature>
<organism evidence="15 16">
    <name type="scientific">Desulforhabdus amnigena</name>
    <dbReference type="NCBI Taxonomy" id="40218"/>
    <lineage>
        <taxon>Bacteria</taxon>
        <taxon>Pseudomonadati</taxon>
        <taxon>Thermodesulfobacteriota</taxon>
        <taxon>Syntrophobacteria</taxon>
        <taxon>Syntrophobacterales</taxon>
        <taxon>Syntrophobacteraceae</taxon>
        <taxon>Desulforhabdus</taxon>
    </lineage>
</organism>
<keyword evidence="3 12" id="KW-0378">Hydrolase</keyword>
<feature type="domain" description="UvrD-like helicase C-terminal" evidence="14">
    <location>
        <begin position="279"/>
        <end position="544"/>
    </location>
</feature>
<evidence type="ECO:0000259" key="14">
    <source>
        <dbReference type="PROSITE" id="PS51217"/>
    </source>
</evidence>
<dbReference type="EC" id="5.6.2.4" evidence="9"/>
<evidence type="ECO:0000313" key="15">
    <source>
        <dbReference type="EMBL" id="GLI33368.1"/>
    </source>
</evidence>
<dbReference type="Gene3D" id="3.40.50.300">
    <property type="entry name" value="P-loop containing nucleotide triphosphate hydrolases"/>
    <property type="match status" value="2"/>
</dbReference>
<keyword evidence="5 12" id="KW-0067">ATP-binding</keyword>
<evidence type="ECO:0000256" key="5">
    <source>
        <dbReference type="ARBA" id="ARBA00022840"/>
    </source>
</evidence>
<gene>
    <name evidence="15" type="primary">pcrA</name>
    <name evidence="15" type="ORF">DAMNIGENAA_08010</name>
</gene>
<reference evidence="15" key="1">
    <citation type="submission" date="2022-12" db="EMBL/GenBank/DDBJ databases">
        <title>Reference genome sequencing for broad-spectrum identification of bacterial and archaeal isolates by mass spectrometry.</title>
        <authorList>
            <person name="Sekiguchi Y."/>
            <person name="Tourlousse D.M."/>
        </authorList>
    </citation>
    <scope>NUCLEOTIDE SEQUENCE</scope>
    <source>
        <strain evidence="15">ASRB1</strain>
    </source>
</reference>
<evidence type="ECO:0000256" key="6">
    <source>
        <dbReference type="ARBA" id="ARBA00023125"/>
    </source>
</evidence>
<keyword evidence="2 12" id="KW-0547">Nucleotide-binding</keyword>
<evidence type="ECO:0000256" key="1">
    <source>
        <dbReference type="ARBA" id="ARBA00009922"/>
    </source>
</evidence>
<dbReference type="RefSeq" id="WP_281792379.1">
    <property type="nucleotide sequence ID" value="NZ_BSDR01000001.1"/>
</dbReference>
<dbReference type="PANTHER" id="PTHR11070:SF2">
    <property type="entry name" value="ATP-DEPENDENT DNA HELICASE SRS2"/>
    <property type="match status" value="1"/>
</dbReference>
<dbReference type="Proteomes" id="UP001144372">
    <property type="component" value="Unassembled WGS sequence"/>
</dbReference>
<dbReference type="Gene3D" id="1.10.10.160">
    <property type="match status" value="1"/>
</dbReference>
<dbReference type="InterPro" id="IPR027417">
    <property type="entry name" value="P-loop_NTPase"/>
</dbReference>
<evidence type="ECO:0000256" key="12">
    <source>
        <dbReference type="PROSITE-ProRule" id="PRU00560"/>
    </source>
</evidence>
<feature type="binding site" evidence="12">
    <location>
        <begin position="25"/>
        <end position="32"/>
    </location>
    <ligand>
        <name>ATP</name>
        <dbReference type="ChEBI" id="CHEBI:30616"/>
    </ligand>
</feature>
<evidence type="ECO:0000313" key="16">
    <source>
        <dbReference type="Proteomes" id="UP001144372"/>
    </source>
</evidence>
<evidence type="ECO:0000256" key="10">
    <source>
        <dbReference type="ARBA" id="ARBA00034923"/>
    </source>
</evidence>
<dbReference type="GO" id="GO:0000725">
    <property type="term" value="P:recombinational repair"/>
    <property type="evidence" value="ECO:0007669"/>
    <property type="project" value="TreeGrafter"/>
</dbReference>
<dbReference type="PROSITE" id="PS51217">
    <property type="entry name" value="UVRD_HELICASE_CTER"/>
    <property type="match status" value="1"/>
</dbReference>
<evidence type="ECO:0000259" key="13">
    <source>
        <dbReference type="PROSITE" id="PS51198"/>
    </source>
</evidence>
<evidence type="ECO:0000256" key="11">
    <source>
        <dbReference type="ARBA" id="ARBA00048988"/>
    </source>
</evidence>